<name>A0AAV7TYP4_PLEWA</name>
<reference evidence="2" key="1">
    <citation type="journal article" date="2022" name="bioRxiv">
        <title>Sequencing and chromosome-scale assembly of the giantPleurodeles waltlgenome.</title>
        <authorList>
            <person name="Brown T."/>
            <person name="Elewa A."/>
            <person name="Iarovenko S."/>
            <person name="Subramanian E."/>
            <person name="Araus A.J."/>
            <person name="Petzold A."/>
            <person name="Susuki M."/>
            <person name="Suzuki K.-i.T."/>
            <person name="Hayashi T."/>
            <person name="Toyoda A."/>
            <person name="Oliveira C."/>
            <person name="Osipova E."/>
            <person name="Leigh N.D."/>
            <person name="Simon A."/>
            <person name="Yun M.H."/>
        </authorList>
    </citation>
    <scope>NUCLEOTIDE SEQUENCE</scope>
    <source>
        <strain evidence="2">20211129_DDA</strain>
        <tissue evidence="2">Liver</tissue>
    </source>
</reference>
<keyword evidence="1" id="KW-0175">Coiled coil</keyword>
<evidence type="ECO:0000313" key="3">
    <source>
        <dbReference type="Proteomes" id="UP001066276"/>
    </source>
</evidence>
<dbReference type="AlphaFoldDB" id="A0AAV7TYP4"/>
<sequence>MERNRITLVVGNQLRVSQVTQDAGDTQLLSSAPHIPGKLTVAPQGILSPPRTHGTGLITRTAAGDWRDTPYSVSVTSRTEMGCTKHDGLAAGGPEMNGCGPTGGHCQPLPKPLAATLAVHSQRFDEILTAVLDIKTTLEPKIDTVVIDMGHMQEDHKKLKEHVDATEFTMAALRPTVLHATSHIRALQREVAQLRQREHTVDDTLGADRALADSLLGGGPWVTPQSADEMI</sequence>
<comment type="caution">
    <text evidence="2">The sequence shown here is derived from an EMBL/GenBank/DDBJ whole genome shotgun (WGS) entry which is preliminary data.</text>
</comment>
<feature type="coiled-coil region" evidence="1">
    <location>
        <begin position="177"/>
        <end position="204"/>
    </location>
</feature>
<organism evidence="2 3">
    <name type="scientific">Pleurodeles waltl</name>
    <name type="common">Iberian ribbed newt</name>
    <dbReference type="NCBI Taxonomy" id="8319"/>
    <lineage>
        <taxon>Eukaryota</taxon>
        <taxon>Metazoa</taxon>
        <taxon>Chordata</taxon>
        <taxon>Craniata</taxon>
        <taxon>Vertebrata</taxon>
        <taxon>Euteleostomi</taxon>
        <taxon>Amphibia</taxon>
        <taxon>Batrachia</taxon>
        <taxon>Caudata</taxon>
        <taxon>Salamandroidea</taxon>
        <taxon>Salamandridae</taxon>
        <taxon>Pleurodelinae</taxon>
        <taxon>Pleurodeles</taxon>
    </lineage>
</organism>
<proteinExistence type="predicted"/>
<protein>
    <submittedName>
        <fullName evidence="2">Uncharacterized protein</fullName>
    </submittedName>
</protein>
<gene>
    <name evidence="2" type="ORF">NDU88_006981</name>
</gene>
<evidence type="ECO:0000313" key="2">
    <source>
        <dbReference type="EMBL" id="KAJ1181782.1"/>
    </source>
</evidence>
<keyword evidence="3" id="KW-1185">Reference proteome</keyword>
<accession>A0AAV7TYP4</accession>
<dbReference type="EMBL" id="JANPWB010000006">
    <property type="protein sequence ID" value="KAJ1181782.1"/>
    <property type="molecule type" value="Genomic_DNA"/>
</dbReference>
<evidence type="ECO:0000256" key="1">
    <source>
        <dbReference type="SAM" id="Coils"/>
    </source>
</evidence>
<dbReference type="Proteomes" id="UP001066276">
    <property type="component" value="Chromosome 3_2"/>
</dbReference>